<evidence type="ECO:0000313" key="9">
    <source>
        <dbReference type="EMBL" id="NDK90287.1"/>
    </source>
</evidence>
<accession>A0A7K3LRW0</accession>
<name>A0A7K3LRW0_9ACTN</name>
<evidence type="ECO:0000256" key="1">
    <source>
        <dbReference type="ARBA" id="ARBA00007905"/>
    </source>
</evidence>
<dbReference type="PANTHER" id="PTHR43827">
    <property type="entry name" value="2,5-DIKETO-D-GLUCONIC ACID REDUCTASE"/>
    <property type="match status" value="1"/>
</dbReference>
<dbReference type="FunFam" id="3.20.20.100:FF:000002">
    <property type="entry name" value="2,5-diketo-D-gluconic acid reductase A"/>
    <property type="match status" value="1"/>
</dbReference>
<comment type="similarity">
    <text evidence="1">Belongs to the aldo/keto reductase family.</text>
</comment>
<feature type="compositionally biased region" description="Polar residues" evidence="7">
    <location>
        <begin position="1"/>
        <end position="10"/>
    </location>
</feature>
<dbReference type="PROSITE" id="PS00798">
    <property type="entry name" value="ALDOKETO_REDUCTASE_1"/>
    <property type="match status" value="1"/>
</dbReference>
<feature type="region of interest" description="Disordered" evidence="7">
    <location>
        <begin position="1"/>
        <end position="26"/>
    </location>
</feature>
<dbReference type="SUPFAM" id="SSF51430">
    <property type="entry name" value="NAD(P)-linked oxidoreductase"/>
    <property type="match status" value="1"/>
</dbReference>
<organism evidence="9 10">
    <name type="scientific">Gordonia desulfuricans</name>
    <dbReference type="NCBI Taxonomy" id="89051"/>
    <lineage>
        <taxon>Bacteria</taxon>
        <taxon>Bacillati</taxon>
        <taxon>Actinomycetota</taxon>
        <taxon>Actinomycetes</taxon>
        <taxon>Mycobacteriales</taxon>
        <taxon>Gordoniaceae</taxon>
        <taxon>Gordonia</taxon>
    </lineage>
</organism>
<feature type="active site" description="Proton donor" evidence="4">
    <location>
        <position position="62"/>
    </location>
</feature>
<protein>
    <submittedName>
        <fullName evidence="9">Aldo/keto reductase</fullName>
    </submittedName>
</protein>
<dbReference type="Pfam" id="PF00248">
    <property type="entry name" value="Aldo_ket_red"/>
    <property type="match status" value="1"/>
</dbReference>
<proteinExistence type="inferred from homology"/>
<dbReference type="InterPro" id="IPR018170">
    <property type="entry name" value="Aldo/ket_reductase_CS"/>
</dbReference>
<evidence type="ECO:0000259" key="8">
    <source>
        <dbReference type="Pfam" id="PF00248"/>
    </source>
</evidence>
<dbReference type="PROSITE" id="PS00063">
    <property type="entry name" value="ALDOKETO_REDUCTASE_3"/>
    <property type="match status" value="1"/>
</dbReference>
<reference evidence="9 10" key="1">
    <citation type="submission" date="2020-01" db="EMBL/GenBank/DDBJ databases">
        <title>Investigation of new actinobacteria for the biodesulphurisation of diesel fuel.</title>
        <authorList>
            <person name="Athi Narayanan S.M."/>
        </authorList>
    </citation>
    <scope>NUCLEOTIDE SEQUENCE [LARGE SCALE GENOMIC DNA]</scope>
    <source>
        <strain evidence="9 10">213E</strain>
    </source>
</reference>
<dbReference type="InterPro" id="IPR036812">
    <property type="entry name" value="NAD(P)_OxRdtase_dom_sf"/>
</dbReference>
<evidence type="ECO:0000256" key="2">
    <source>
        <dbReference type="ARBA" id="ARBA00022857"/>
    </source>
</evidence>
<dbReference type="EMBL" id="JAADZU010000034">
    <property type="protein sequence ID" value="NDK90287.1"/>
    <property type="molecule type" value="Genomic_DNA"/>
</dbReference>
<evidence type="ECO:0000256" key="6">
    <source>
        <dbReference type="PIRSR" id="PIRSR000097-3"/>
    </source>
</evidence>
<feature type="domain" description="NADP-dependent oxidoreductase" evidence="8">
    <location>
        <begin position="29"/>
        <end position="272"/>
    </location>
</feature>
<dbReference type="RefSeq" id="WP_083534186.1">
    <property type="nucleotide sequence ID" value="NZ_JAADZU010000034.1"/>
</dbReference>
<comment type="caution">
    <text evidence="9">The sequence shown here is derived from an EMBL/GenBank/DDBJ whole genome shotgun (WGS) entry which is preliminary data.</text>
</comment>
<feature type="site" description="Lowers pKa of active site Tyr" evidence="6">
    <location>
        <position position="87"/>
    </location>
</feature>
<evidence type="ECO:0000256" key="5">
    <source>
        <dbReference type="PIRSR" id="PIRSR000097-2"/>
    </source>
</evidence>
<dbReference type="Gene3D" id="3.20.20.100">
    <property type="entry name" value="NADP-dependent oxidoreductase domain"/>
    <property type="match status" value="1"/>
</dbReference>
<evidence type="ECO:0000256" key="7">
    <source>
        <dbReference type="SAM" id="MobiDB-lite"/>
    </source>
</evidence>
<gene>
    <name evidence="9" type="ORF">GYA93_11940</name>
</gene>
<dbReference type="InterPro" id="IPR023210">
    <property type="entry name" value="NADP_OxRdtase_dom"/>
</dbReference>
<evidence type="ECO:0000256" key="3">
    <source>
        <dbReference type="ARBA" id="ARBA00023002"/>
    </source>
</evidence>
<keyword evidence="3" id="KW-0560">Oxidoreductase</keyword>
<dbReference type="GO" id="GO:0016616">
    <property type="term" value="F:oxidoreductase activity, acting on the CH-OH group of donors, NAD or NADP as acceptor"/>
    <property type="evidence" value="ECO:0007669"/>
    <property type="project" value="UniProtKB-ARBA"/>
</dbReference>
<dbReference type="PRINTS" id="PR00069">
    <property type="entry name" value="ALDKETRDTASE"/>
</dbReference>
<dbReference type="PANTHER" id="PTHR43827:SF3">
    <property type="entry name" value="NADP-DEPENDENT OXIDOREDUCTASE DOMAIN-CONTAINING PROTEIN"/>
    <property type="match status" value="1"/>
</dbReference>
<dbReference type="PIRSF" id="PIRSF000097">
    <property type="entry name" value="AKR"/>
    <property type="match status" value="1"/>
</dbReference>
<dbReference type="AlphaFoldDB" id="A0A7K3LRW0"/>
<dbReference type="InterPro" id="IPR020471">
    <property type="entry name" value="AKR"/>
</dbReference>
<sequence>MTTETESADPTSRPGRSPGTDLRASIPSIGLGTWPLVGDDAENAVRRAIDIGYRHIDTATVYGNEDAVGRAVVGTDVPRDELFVTSKLHGPEHISGDIHGAVERSLDRMGLDYLDMYLIHWPLPRFDRYVEAFDGLLQCREAGLIRHAGVSNFLGKHLRRVAESVGEAPELDQIQMDPTLCRIPVRQVADELGVAVSAWSPLGRGDALDHPVVVEIAAERGYTPAQIILAWHLGQGVIPVARSASPTRQAENLAAGQIELSAAEIARLDRLDRGESAARDVETEEHI</sequence>
<evidence type="ECO:0000256" key="4">
    <source>
        <dbReference type="PIRSR" id="PIRSR000097-1"/>
    </source>
</evidence>
<keyword evidence="10" id="KW-1185">Reference proteome</keyword>
<keyword evidence="2" id="KW-0521">NADP</keyword>
<feature type="binding site" evidence="5">
    <location>
        <position position="120"/>
    </location>
    <ligand>
        <name>substrate</name>
    </ligand>
</feature>
<dbReference type="Proteomes" id="UP000466307">
    <property type="component" value="Unassembled WGS sequence"/>
</dbReference>
<evidence type="ECO:0000313" key="10">
    <source>
        <dbReference type="Proteomes" id="UP000466307"/>
    </source>
</evidence>